<feature type="compositionally biased region" description="Acidic residues" evidence="1">
    <location>
        <begin position="416"/>
        <end position="427"/>
    </location>
</feature>
<evidence type="ECO:0000313" key="3">
    <source>
        <dbReference type="Proteomes" id="UP001153069"/>
    </source>
</evidence>
<proteinExistence type="predicted"/>
<dbReference type="EMBL" id="CAICTM010002294">
    <property type="protein sequence ID" value="CAB9528702.1"/>
    <property type="molecule type" value="Genomic_DNA"/>
</dbReference>
<dbReference type="AlphaFoldDB" id="A0A9N8HWX1"/>
<feature type="compositionally biased region" description="Basic and acidic residues" evidence="1">
    <location>
        <begin position="402"/>
        <end position="415"/>
    </location>
</feature>
<organism evidence="2 3">
    <name type="scientific">Seminavis robusta</name>
    <dbReference type="NCBI Taxonomy" id="568900"/>
    <lineage>
        <taxon>Eukaryota</taxon>
        <taxon>Sar</taxon>
        <taxon>Stramenopiles</taxon>
        <taxon>Ochrophyta</taxon>
        <taxon>Bacillariophyta</taxon>
        <taxon>Bacillariophyceae</taxon>
        <taxon>Bacillariophycidae</taxon>
        <taxon>Naviculales</taxon>
        <taxon>Naviculaceae</taxon>
        <taxon>Seminavis</taxon>
    </lineage>
</organism>
<feature type="region of interest" description="Disordered" evidence="1">
    <location>
        <begin position="1"/>
        <end position="45"/>
    </location>
</feature>
<keyword evidence="3" id="KW-1185">Reference proteome</keyword>
<gene>
    <name evidence="2" type="ORF">SEMRO_2296_G322380.1</name>
</gene>
<sequence length="427" mass="48303">MPNDDPLNDRHSSNKRAPKNVDKHQSSTMPRTKSTKKQVDPNDNPIARWNKLKHHDKVICWNYWRWIVTNGEEGWDTDCAGSIHHQRSSQLLLNLGSDSWFRHRGKQMVTLAQKFAQLNQQPPENPKDSAPTADNELPEPPLTRVHPRNPRNPTPPPFFRDTFATPPTSPTPTMNAAGMRSPKVVKKTVKAPAPAPAYVPSGGGDHPGLTAPTSFGMFRKFNYTSRRTEVAMLCRMILHNGATVEDIEFEWQAPRLLMIRVAWPDWFQMAEQMAQFCVDDQGQMLYPPDHPLTMDTSERNQQLVEEDDRIWDYGYLQFDQDMLTEEEPAMELLEVDIESRGVKVNVLQLFVKVLPEDDGKKSNKVKSGRTVKLGAGPRPGGTNVRTSSSQEESSRGGKRTRTSHDVDVETEHADVESEDGAMIDGDY</sequence>
<name>A0A9N8HWX1_9STRA</name>
<dbReference type="Proteomes" id="UP001153069">
    <property type="component" value="Unassembled WGS sequence"/>
</dbReference>
<feature type="region of interest" description="Disordered" evidence="1">
    <location>
        <begin position="119"/>
        <end position="179"/>
    </location>
</feature>
<evidence type="ECO:0000256" key="1">
    <source>
        <dbReference type="SAM" id="MobiDB-lite"/>
    </source>
</evidence>
<reference evidence="2" key="1">
    <citation type="submission" date="2020-06" db="EMBL/GenBank/DDBJ databases">
        <authorList>
            <consortium name="Plant Systems Biology data submission"/>
        </authorList>
    </citation>
    <scope>NUCLEOTIDE SEQUENCE</scope>
    <source>
        <strain evidence="2">D6</strain>
    </source>
</reference>
<comment type="caution">
    <text evidence="2">The sequence shown here is derived from an EMBL/GenBank/DDBJ whole genome shotgun (WGS) entry which is preliminary data.</text>
</comment>
<evidence type="ECO:0000313" key="2">
    <source>
        <dbReference type="EMBL" id="CAB9528702.1"/>
    </source>
</evidence>
<feature type="region of interest" description="Disordered" evidence="1">
    <location>
        <begin position="359"/>
        <end position="427"/>
    </location>
</feature>
<accession>A0A9N8HWX1</accession>
<protein>
    <submittedName>
        <fullName evidence="2">Uncharacterized protein</fullName>
    </submittedName>
</protein>
<dbReference type="OrthoDB" id="57091at2759"/>